<dbReference type="InterPro" id="IPR000866">
    <property type="entry name" value="AhpC/TSA"/>
</dbReference>
<evidence type="ECO:0000313" key="3">
    <source>
        <dbReference type="Proteomes" id="UP000216446"/>
    </source>
</evidence>
<accession>A0A259TWS6</accession>
<dbReference type="CDD" id="cd02969">
    <property type="entry name" value="PRX_like1"/>
    <property type="match status" value="1"/>
</dbReference>
<comment type="caution">
    <text evidence="2">The sequence shown here is derived from an EMBL/GenBank/DDBJ whole genome shotgun (WGS) entry which is preliminary data.</text>
</comment>
<dbReference type="EMBL" id="MQWB01000001">
    <property type="protein sequence ID" value="OZC02150.1"/>
    <property type="molecule type" value="Genomic_DNA"/>
</dbReference>
<dbReference type="PROSITE" id="PS51352">
    <property type="entry name" value="THIOREDOXIN_2"/>
    <property type="match status" value="1"/>
</dbReference>
<dbReference type="InterPro" id="IPR036249">
    <property type="entry name" value="Thioredoxin-like_sf"/>
</dbReference>
<dbReference type="GO" id="GO:0016491">
    <property type="term" value="F:oxidoreductase activity"/>
    <property type="evidence" value="ECO:0007669"/>
    <property type="project" value="InterPro"/>
</dbReference>
<dbReference type="GO" id="GO:0016209">
    <property type="term" value="F:antioxidant activity"/>
    <property type="evidence" value="ECO:0007669"/>
    <property type="project" value="InterPro"/>
</dbReference>
<evidence type="ECO:0000259" key="1">
    <source>
        <dbReference type="PROSITE" id="PS51352"/>
    </source>
</evidence>
<proteinExistence type="predicted"/>
<keyword evidence="3" id="KW-1185">Reference proteome</keyword>
<gene>
    <name evidence="2" type="ORF">BSZ36_03605</name>
</gene>
<dbReference type="RefSeq" id="WP_094546098.1">
    <property type="nucleotide sequence ID" value="NZ_MQWB01000001.1"/>
</dbReference>
<organism evidence="2 3">
    <name type="scientific">Rubricoccus marinus</name>
    <dbReference type="NCBI Taxonomy" id="716817"/>
    <lineage>
        <taxon>Bacteria</taxon>
        <taxon>Pseudomonadati</taxon>
        <taxon>Rhodothermota</taxon>
        <taxon>Rhodothermia</taxon>
        <taxon>Rhodothermales</taxon>
        <taxon>Rubricoccaceae</taxon>
        <taxon>Rubricoccus</taxon>
    </lineage>
</organism>
<dbReference type="InterPro" id="IPR013766">
    <property type="entry name" value="Thioredoxin_domain"/>
</dbReference>
<sequence length="194" mass="20902">MALSSLAPVLGSLAPDFRLRAANPEASGGSHVSRSDMSGARVLLVVFTCNHCPYAVAVEDRLIALAEAYAPEGLQAVVISSNDAEAYPADSFENMAVRAEQKGYPFPYLYDETQEVARAFGAVCTPEFFLYDADLRLVYAGRLNDGRPTRPGRPGTEPTTRDLADAIEQTLAGQAVSAEQIPSMGCGIKWREQE</sequence>
<dbReference type="Pfam" id="PF00578">
    <property type="entry name" value="AhpC-TSA"/>
    <property type="match status" value="1"/>
</dbReference>
<dbReference type="Gene3D" id="3.40.30.10">
    <property type="entry name" value="Glutaredoxin"/>
    <property type="match status" value="1"/>
</dbReference>
<dbReference type="InterPro" id="IPR047262">
    <property type="entry name" value="PRX-like1"/>
</dbReference>
<evidence type="ECO:0000313" key="2">
    <source>
        <dbReference type="EMBL" id="OZC02150.1"/>
    </source>
</evidence>
<dbReference type="AlphaFoldDB" id="A0A259TWS6"/>
<dbReference type="InParanoid" id="A0A259TWS6"/>
<dbReference type="OrthoDB" id="9809746at2"/>
<dbReference type="PANTHER" id="PTHR43640">
    <property type="entry name" value="OS07G0260300 PROTEIN"/>
    <property type="match status" value="1"/>
</dbReference>
<protein>
    <recommendedName>
        <fullName evidence="1">Thioredoxin domain-containing protein</fullName>
    </recommendedName>
</protein>
<dbReference type="SUPFAM" id="SSF52833">
    <property type="entry name" value="Thioredoxin-like"/>
    <property type="match status" value="1"/>
</dbReference>
<name>A0A259TWS6_9BACT</name>
<feature type="domain" description="Thioredoxin" evidence="1">
    <location>
        <begin position="8"/>
        <end position="172"/>
    </location>
</feature>
<reference evidence="2 3" key="1">
    <citation type="submission" date="2016-11" db="EMBL/GenBank/DDBJ databases">
        <title>Study of marine rhodopsin-containing bacteria.</title>
        <authorList>
            <person name="Yoshizawa S."/>
            <person name="Kumagai Y."/>
            <person name="Kogure K."/>
        </authorList>
    </citation>
    <scope>NUCLEOTIDE SEQUENCE [LARGE SCALE GENOMIC DNA]</scope>
    <source>
        <strain evidence="2 3">SG-29</strain>
    </source>
</reference>
<dbReference type="Proteomes" id="UP000216446">
    <property type="component" value="Unassembled WGS sequence"/>
</dbReference>
<dbReference type="PANTHER" id="PTHR43640:SF1">
    <property type="entry name" value="THIOREDOXIN-DEPENDENT PEROXIREDOXIN"/>
    <property type="match status" value="1"/>
</dbReference>